<dbReference type="AlphaFoldDB" id="A0A8B0STW5"/>
<reference evidence="1" key="1">
    <citation type="submission" date="2020-01" db="EMBL/GenBank/DDBJ databases">
        <authorList>
            <person name="Qin S."/>
        </authorList>
    </citation>
    <scope>NUCLEOTIDE SEQUENCE</scope>
    <source>
        <strain evidence="1">CVir17-16-YZ6g</strain>
        <plasmid evidence="1">p17-15-vir-like</plasmid>
    </source>
</reference>
<geneLocation type="plasmid" evidence="1">
    <name>p17-15-vir-like</name>
</geneLocation>
<proteinExistence type="predicted"/>
<accession>A0A8B0STW5</accession>
<sequence>MTNSICTPRCVSVCTIRRKSSRLRAGRSMLCTTTVSPVRAKLISASSCGRLTSLPDALSLKARSTLTPSSCRSGFWSKVLTPDIPNAALLQIVGGDKLIIPLFADGAAHEPIQRPAFFSVTSFCGPYAGTANTASVTVSCRRCWLNAE</sequence>
<organism evidence="1">
    <name type="scientific">Klebsiella pneumoniae</name>
    <dbReference type="NCBI Taxonomy" id="573"/>
    <lineage>
        <taxon>Bacteria</taxon>
        <taxon>Pseudomonadati</taxon>
        <taxon>Pseudomonadota</taxon>
        <taxon>Gammaproteobacteria</taxon>
        <taxon>Enterobacterales</taxon>
        <taxon>Enterobacteriaceae</taxon>
        <taxon>Klebsiella/Raoultella group</taxon>
        <taxon>Klebsiella</taxon>
        <taxon>Klebsiella pneumoniae complex</taxon>
    </lineage>
</organism>
<keyword evidence="1" id="KW-0614">Plasmid</keyword>
<protein>
    <submittedName>
        <fullName evidence="1">Uncharacterized protein</fullName>
    </submittedName>
</protein>
<dbReference type="EMBL" id="MN956836">
    <property type="protein sequence ID" value="QTX14656.1"/>
    <property type="molecule type" value="Genomic_DNA"/>
</dbReference>
<evidence type="ECO:0000313" key="1">
    <source>
        <dbReference type="EMBL" id="QTX14656.1"/>
    </source>
</evidence>
<name>A0A8B0STW5_KLEPN</name>